<dbReference type="InterPro" id="IPR012332">
    <property type="entry name" value="Autotransporter_pectin_lyase_C"/>
</dbReference>
<dbReference type="NCBIfam" id="TIGR02595">
    <property type="entry name" value="PEP_CTERM"/>
    <property type="match status" value="1"/>
</dbReference>
<dbReference type="NCBIfam" id="TIGR02601">
    <property type="entry name" value="autotrns_rpt"/>
    <property type="match status" value="11"/>
</dbReference>
<proteinExistence type="predicted"/>
<dbReference type="Proteomes" id="UP000321577">
    <property type="component" value="Unassembled WGS sequence"/>
</dbReference>
<evidence type="ECO:0000313" key="2">
    <source>
        <dbReference type="EMBL" id="GEP45319.1"/>
    </source>
</evidence>
<accession>A0A512MF04</accession>
<dbReference type="RefSeq" id="WP_170266991.1">
    <property type="nucleotide sequence ID" value="NZ_BKAG01000046.1"/>
</dbReference>
<dbReference type="SMART" id="SM00710">
    <property type="entry name" value="PbH1"/>
    <property type="match status" value="10"/>
</dbReference>
<name>A0A512MF04_9BACT</name>
<dbReference type="EMBL" id="BKAG01000046">
    <property type="protein sequence ID" value="GEP45319.1"/>
    <property type="molecule type" value="Genomic_DNA"/>
</dbReference>
<sequence length="4270" mass="414002">MTLLLAFWQIVQPLQAITYYWDINGTTAGAGGATPTGLWDGVNLFLNTDSTGGVGTLSATTNATDILTFAAGTDATGIYTVTVGGTQSIGGLTFEEGTVTLSGGTLNFGTTAAALTVGAGLTGTIDSILANTSGGFTKSGTGTLVLNGVNTFTGISTISAGTVKLGNAAALGATGNLNHTIVATDAILDLNGQTIAEQFGQSTTTFSDGFGSVTSILTNTGAAAAITGDINFDGVGAFTVNGTGDITLSRVRRANGTSGNPTITKDGTNTLILAGTADNSAAAVIINAGVVQLNKGGSAVRALGGSSTIGSSGILRLTTGQANGDQIFSGVDLANNGIFDLQGQDESFNNMTGTGLVTNGATSDASVLTLGENSGTFSWGGVIQDGAGSSTLALTKMGTGVMTITNTNTYTGPTSLNGTGGGLTLDFVTATGTSNLIAAVSELTMNNTSASRIQTLTITGDATQTNSQTFNGTTFGASRYRVVATSGAGGTTNLVLGAINFGTAFVDFGLPTSGAITTTNGSGLLSPNITLNNGASYAQISGGQIVAFNGDLVYVTATNISALAGYTPQSNLLVDSTSTGNVIQTAGTTVINTIQVTDAAARTIAIGAGNTLQLGSIGGLLRGATAGSLVVGDAVNSGTLTTGTAAGADLILTNGNATGTLTVNSVIANNGGGAVDLVMNGIAGATTILTGTNTYTGTTGVQTGVLRLVNGAGLGSIVGSTNVAEGAALELSGGITVADEALTIFGTGVSSNGALRNLSGTNTYTGLVTVAAATTEIQADTGTTLIFDRPGIGTALNTNNANTTLDAAGTITFNDAILLAGSANPTLTKSGVGALNLTVANTWTSTGAFTISAGTVRISDGGALGGTSAVTSISANAALELVGGISTNEAITLNSATGISTNGAIRNISGNNTITGLVTVDNAAGRIQSDAGLLVLAGGLRGDPDSTTVRALTISGTGNMHVPGNIVIGGTSGGHISLTKIGTGTLTLSGTNASTSTTSVTGGTLIVTNAAGLGAGAVTVSNAGLNYFAATDAPLAVAGTLGITGGASTVIGGSIGSTTTSARINVTGAATISNAAHRVNVYGVTGTTPATGTYTLIQGGAGSSLNPAAVPTLGTVYNNSNFTVGALSRTASTLDVAITAQTALTGAFWKGGLTGATNVWAASNGTTQSNFVATLGGADQALVPGAAADVTFSNSTITTAPTATVLGANMTIKTLTIADTVNGLGLNADGNTLTITPASSATGITMAASVPASTIAANVAVGAAQTWTNNSTNNLTVSGVVSGAFGLTKAGTGTLTLSGINTYSGGTTLSAGTLIAANPQALGLATNTLTLAGGTLDLAINSSILANPTTISGNTTIISNRATAEAAITHTLGTLSIGASTLTVNAGANVSSGIAGLTFGATTLTGAPTFNVGTGANLSLPVVATGNFDVTKQGAGTLTITGVSTGTGQLLVNGGTAILTNTSRWIGNINVGSGGTLQNIGSGTDSIGNTATITVQSGGVFDNQQTGVETIAAFNLAGTGIGGTGAWVNNAAGTTAGTLTSTAGITLTSNTSVGGAGNIATASVISGSGMSLTKVGNGSLTLGAVASTFDGGLIVEAGTVTGGNNVNTFGASTNPITLGAGSGNANATIRAVNSFAYLQPITVAAGNTGIASIIAGTTTGNVNFAGPITLNTHDVVLGKIGTTGASQFTGGITGTGNVTILNQATTGTITLATGAINPVGSITHSSTATGTTTISADIGSNVTGITQNSATSLLNLTGANIAFTGPLTVSAGTLNMTGGATTAPTLSALTVAAGGTLNLLNTTGQHFNLGAGALNLGAGTGTATLGLELGSTAAYDRFSTSGTATTANNVVFNLLSLTGFGVGNYDLLTAGSGLSGATYGIGSLSAGFSGYTLSLTASNTLVRLTATTTTNDLYWNGGVNTSWMGISGINTNFTTDLAGASNANGTPGVNNSVIFTTSMQSGTALSTTLDGAFSIKDLTFNNQVGSGPLGSITIAPGTAGTLTITPVASTAGIEVQTGAPAAINLTAPVILGANQTWTVAAASVLSSSGGISGTGIGLTKAGAGILQLGGTNTYTGTTTVDGGVLRAGSATGFAQNSAYVVNAGGTLRLNGFASTIASLSGSGTVENNAATSVTLSIGGSASTTFSGTFQNGAAAGTLSLSKGGTGMLTLSGTNTYTGTTAVPGGILQLSSPIATNNQVNVGSGAGGRGILLIGANVAVSDIDVGTNTSAGAVYQSAGTVSLSGADANGIFSLGAANTSYGYYEVSGGSITSNRLTIGNTLTSGNGYYRQTGGTVTINTNVLPSHGSGSSVMDISGGQFTGGNSNFGINSTAGSNNSYGVINVRGTGTMILQSTLNVYRGNAATIGSTSIFNLGAGGTIRTIAGGITNGTATGGSANLMQINLNGGTIITNAASTTLISVNNTNSVLDTAANRSGAYVYSGGVTVDTNGLNSTIPAALLAPGGEGVQSIAVATQGSGYLSAPIVRISGGTGSGATAIANMVDDGTGNGTYKIGSYTITNPGTGYLNTDVLTVSFIDNTTVYTTQATVGAVAFNGGNTSGGLTKTGAGILTLSGTNTYAGSTNVNAGTLTLGANNVLADASSVTVNGGIFDINTRTDTVGTVTLQNGSITGTTGVLTSAASFDLQDGTVSAILAGTAGVNKTTSGVVTLSGVNTFSGVVNVAGGTLNFASSSNIGNASATNDITLSGGTLRFTPAGTTLDLTANRQITLATGTTSTIDVVVSTSTVQATGGILTAGPANLVKTGAGSLQVTGAINLNGGNLTVSDGLMQAGLAATGIGALSVASGATLNLYDGTATSTALTGLTLGSGSMLGFDLNAPMVNDMLNVTGSAAVSPVISLNFNNLGGLAVGNYDLINVTSGTLNASAFTLGLAPSGFNYSFSTVNSNQTLRLTASTLSLRYWQGDETPGGSSWSTLNGAGPFTTNWATNAAGTTDLGALPSATDTLVFSTTNATGPVITTTLDGNFSADSLQFTSNPAGVNSVTINQGTSGTLTLSPLSANNGISVATNAGAITIGAPVVAATTQTWEVIGGGANGSSLTVGGNVTFTGSMTKTGAGTLTLSGTNSGGGGVNLVAGTLNLNSATALGTGTFTVEAGTTFTNGSAGALTLTPNNTQVWNGGFTFGGTQNLNLGTGGVTMGGNVTATVSNTLTVGGVIDDGTSAYVLTKAGTGTLVLNGANGYDGLTNLTAGTLTLAGNNSGAAGGVTMAASTTLNIAHVGALGTGVFTINGGTFNNTTGGAVTLATNNAQSWAGAFTFTGSNSLNLGTGLVTLDAASTATVSANTLTVAGGITGGFGLTKAGTGTLVLSGLSSVAASNFSGALTLDNGITNITSDASLAGGLIFGATSTSSTPATLNLASNNLTITGLTSQTNTPTANVINIGSGKTLTTTGNVIIGNSGTSTGGSRLNVAGAGTWNVTAPGLTFRVGGSANSVTAQPNTLDMSSLATFTADLGSAGAFRLGSSDIVGSSNDTSTNVLLATDSTIKAGTLDIGGNTVHGNNAGQFNTITMGTGLTTINASSIDLGGRDSGTGARRASGQLNFAHATNGSVIIRAYDGTSAAALNMVNTSGSTNAGNTAVLSLAGHNADVLLSTLTMASRTSTATANTAVSTATLTFDAGNFTVTGNTVMSNRGGSSLTTGDTVSSATFGGGTTSFATVTMSNNSNTTAASAGVALSTLTFNGAGTNSITTLNMGTSTITGATAINDATEAAVTKSTLNVAGTAGLTIGTLNMAVNSSAATVVAATNAISTINISGGALNVTGNISMGNTTANAVNIINNTLNLTGGLLTVGGNIAYTNGVGTENAVINLQGGTLDMTAGSIGAASALITFNAQSGTLQNLAELNGGAGLTKTTASTLILEGTNTYTGGTTISAGTLQVGSGSTTGTLGSGTVTNNATLTVNRSNSYTVSNTINGSGAFIQAGSGTTILTADNGYAGTTTISAGTLQLGDGGTTGALATSSTITNNGSFVINRSNAVVQGTHFSGSAITGSGSFVQAGAGTTTLTAANTYAGVTTVSAGALQVGSSGVGQTGTGAVTVMNGGTLLGSGLVRGSSFIAQSGSTIHAGDSTAVGSLGTLAFSPAAAIGSFDFQSGSNLLLGISTPNVTDATYGGNELGSAGYNAWVDSFSTGLGSGSHDLLTFNASTSGTLTFSGNISVSGTAFTPALGQVFNLIDWSALISTNFSSFSFGNNYRDGTADNGSQFDLPDISASGYAWDISRFATSGSVVVVAIPEPSRMLLIAFALAAMFFRRRRQD</sequence>
<evidence type="ECO:0008006" key="4">
    <source>
        <dbReference type="Google" id="ProtNLM"/>
    </source>
</evidence>
<keyword evidence="3" id="KW-1185">Reference proteome</keyword>
<dbReference type="Pfam" id="PF12951">
    <property type="entry name" value="PATR"/>
    <property type="match status" value="20"/>
</dbReference>
<evidence type="ECO:0000256" key="1">
    <source>
        <dbReference type="ARBA" id="ARBA00022729"/>
    </source>
</evidence>
<evidence type="ECO:0000313" key="3">
    <source>
        <dbReference type="Proteomes" id="UP000321577"/>
    </source>
</evidence>
<protein>
    <recommendedName>
        <fullName evidence="4">Autotransporter domain-containing protein</fullName>
    </recommendedName>
</protein>
<dbReference type="InterPro" id="IPR013425">
    <property type="entry name" value="Autotrns_rpt"/>
</dbReference>
<gene>
    <name evidence="2" type="primary">yapH_1</name>
    <name evidence="2" type="ORF">BGE01nite_46100</name>
</gene>
<organism evidence="2 3">
    <name type="scientific">Brevifollis gellanilyticus</name>
    <dbReference type="NCBI Taxonomy" id="748831"/>
    <lineage>
        <taxon>Bacteria</taxon>
        <taxon>Pseudomonadati</taxon>
        <taxon>Verrucomicrobiota</taxon>
        <taxon>Verrucomicrobiia</taxon>
        <taxon>Verrucomicrobiales</taxon>
        <taxon>Verrucomicrobiaceae</taxon>
    </lineage>
</organism>
<dbReference type="SUPFAM" id="SSF51126">
    <property type="entry name" value="Pectin lyase-like"/>
    <property type="match status" value="4"/>
</dbReference>
<dbReference type="InterPro" id="IPR006626">
    <property type="entry name" value="PbH1"/>
</dbReference>
<keyword evidence="1" id="KW-0732">Signal</keyword>
<dbReference type="InterPro" id="IPR011050">
    <property type="entry name" value="Pectin_lyase_fold/virulence"/>
</dbReference>
<comment type="caution">
    <text evidence="2">The sequence shown here is derived from an EMBL/GenBank/DDBJ whole genome shotgun (WGS) entry which is preliminary data.</text>
</comment>
<dbReference type="InterPro" id="IPR013424">
    <property type="entry name" value="Ice-binding_C"/>
</dbReference>
<reference evidence="2 3" key="1">
    <citation type="submission" date="2019-07" db="EMBL/GenBank/DDBJ databases">
        <title>Whole genome shotgun sequence of Brevifollis gellanilyticus NBRC 108608.</title>
        <authorList>
            <person name="Hosoyama A."/>
            <person name="Uohara A."/>
            <person name="Ohji S."/>
            <person name="Ichikawa N."/>
        </authorList>
    </citation>
    <scope>NUCLEOTIDE SEQUENCE [LARGE SCALE GENOMIC DNA]</scope>
    <source>
        <strain evidence="2 3">NBRC 108608</strain>
    </source>
</reference>
<dbReference type="Gene3D" id="2.160.20.20">
    <property type="match status" value="1"/>
</dbReference>